<evidence type="ECO:0000313" key="1">
    <source>
        <dbReference type="EMBL" id="ERG93974.1"/>
    </source>
</evidence>
<reference evidence="1 2" key="1">
    <citation type="journal article" date="2013" name="PLoS ONE">
        <title>Assembly-driven community genomics of a hypersaline microbial ecosystem.</title>
        <authorList>
            <person name="Podell S."/>
            <person name="Ugalde J.A."/>
            <person name="Narasingarao P."/>
            <person name="Banfield J.F."/>
            <person name="Heidelberg K.B."/>
            <person name="Allen E.E."/>
        </authorList>
    </citation>
    <scope>NUCLEOTIDE SEQUENCE [LARGE SCALE GENOMIC DNA]</scope>
    <source>
        <strain evidence="2">J07HQW2</strain>
    </source>
</reference>
<evidence type="ECO:0000313" key="2">
    <source>
        <dbReference type="Proteomes" id="UP000030710"/>
    </source>
</evidence>
<dbReference type="Proteomes" id="UP000030710">
    <property type="component" value="Unassembled WGS sequence"/>
</dbReference>
<proteinExistence type="predicted"/>
<sequence length="53" mass="6429">MKQTQNQIHRKTYFSEKTDPITDESILETRNENDNKFYHHNGDDHVFPCSMRM</sequence>
<protein>
    <submittedName>
        <fullName evidence="1">Uncharacterized protein</fullName>
    </submittedName>
</protein>
<organism evidence="1 2">
    <name type="scientific">Haloquadratum walsbyi J07HQW2</name>
    <dbReference type="NCBI Taxonomy" id="1238425"/>
    <lineage>
        <taxon>Archaea</taxon>
        <taxon>Methanobacteriati</taxon>
        <taxon>Methanobacteriota</taxon>
        <taxon>Stenosarchaea group</taxon>
        <taxon>Halobacteria</taxon>
        <taxon>Halobacteriales</taxon>
        <taxon>Haloferacaceae</taxon>
        <taxon>Haloquadratum</taxon>
    </lineage>
</organism>
<gene>
    <name evidence="1" type="ORF">J07HQW2_00408</name>
</gene>
<dbReference type="HOGENOM" id="CLU_3057057_0_0_2"/>
<name>U1MUG6_9EURY</name>
<dbReference type="AlphaFoldDB" id="U1MUG6"/>
<accession>U1MUG6</accession>
<dbReference type="EMBL" id="KE356561">
    <property type="protein sequence ID" value="ERG93974.1"/>
    <property type="molecule type" value="Genomic_DNA"/>
</dbReference>